<name>A0ABP7ASW0_9MICO</name>
<evidence type="ECO:0000256" key="4">
    <source>
        <dbReference type="ARBA" id="ARBA00013303"/>
    </source>
</evidence>
<dbReference type="Gene3D" id="2.60.120.260">
    <property type="entry name" value="Galactose-binding domain-like"/>
    <property type="match status" value="1"/>
</dbReference>
<evidence type="ECO:0000256" key="5">
    <source>
        <dbReference type="ARBA" id="ARBA00022801"/>
    </source>
</evidence>
<evidence type="ECO:0000313" key="10">
    <source>
        <dbReference type="Proteomes" id="UP001501697"/>
    </source>
</evidence>
<dbReference type="Pfam" id="PF02837">
    <property type="entry name" value="Glyco_hydro_2_N"/>
    <property type="match status" value="1"/>
</dbReference>
<dbReference type="InterPro" id="IPR017853">
    <property type="entry name" value="GH"/>
</dbReference>
<dbReference type="Pfam" id="PF16353">
    <property type="entry name" value="LacZ_4"/>
    <property type="match status" value="1"/>
</dbReference>
<dbReference type="InterPro" id="IPR023232">
    <property type="entry name" value="Glyco_hydro_2_AS"/>
</dbReference>
<dbReference type="InterPro" id="IPR013783">
    <property type="entry name" value="Ig-like_fold"/>
</dbReference>
<dbReference type="EMBL" id="BAAAYU010000005">
    <property type="protein sequence ID" value="GAA3639292.1"/>
    <property type="molecule type" value="Genomic_DNA"/>
</dbReference>
<dbReference type="InterPro" id="IPR006103">
    <property type="entry name" value="Glyco_hydro_2_cat"/>
</dbReference>
<proteinExistence type="inferred from homology"/>
<dbReference type="SUPFAM" id="SSF74650">
    <property type="entry name" value="Galactose mutarotase-like"/>
    <property type="match status" value="1"/>
</dbReference>
<dbReference type="InterPro" id="IPR014718">
    <property type="entry name" value="GH-type_carb-bd"/>
</dbReference>
<dbReference type="PROSITE" id="PS00608">
    <property type="entry name" value="GLYCOSYL_HYDROL_F2_2"/>
    <property type="match status" value="1"/>
</dbReference>
<keyword evidence="5 9" id="KW-0378">Hydrolase</keyword>
<dbReference type="InterPro" id="IPR006101">
    <property type="entry name" value="Glyco_hydro_2"/>
</dbReference>
<dbReference type="InterPro" id="IPR004199">
    <property type="entry name" value="B-gal_small/dom_5"/>
</dbReference>
<dbReference type="Gene3D" id="3.20.20.80">
    <property type="entry name" value="Glycosidases"/>
    <property type="match status" value="1"/>
</dbReference>
<dbReference type="Gene3D" id="2.60.40.10">
    <property type="entry name" value="Immunoglobulins"/>
    <property type="match status" value="2"/>
</dbReference>
<evidence type="ECO:0000256" key="2">
    <source>
        <dbReference type="ARBA" id="ARBA00007401"/>
    </source>
</evidence>
<dbReference type="InterPro" id="IPR036156">
    <property type="entry name" value="Beta-gal/glucu_dom_sf"/>
</dbReference>
<dbReference type="Proteomes" id="UP001501697">
    <property type="component" value="Unassembled WGS sequence"/>
</dbReference>
<comment type="similarity">
    <text evidence="2">Belongs to the glycosyl hydrolase 2 family.</text>
</comment>
<keyword evidence="6" id="KW-0326">Glycosidase</keyword>
<keyword evidence="10" id="KW-1185">Reference proteome</keyword>
<dbReference type="PANTHER" id="PTHR46323:SF2">
    <property type="entry name" value="BETA-GALACTOSIDASE"/>
    <property type="match status" value="1"/>
</dbReference>
<evidence type="ECO:0000313" key="9">
    <source>
        <dbReference type="EMBL" id="GAA3639292.1"/>
    </source>
</evidence>
<dbReference type="PRINTS" id="PR00132">
    <property type="entry name" value="GLHYDRLASE2"/>
</dbReference>
<dbReference type="InterPro" id="IPR006102">
    <property type="entry name" value="Ig-like_GH2"/>
</dbReference>
<dbReference type="SMART" id="SM01038">
    <property type="entry name" value="Bgal_small_N"/>
    <property type="match status" value="1"/>
</dbReference>
<dbReference type="EC" id="3.2.1.23" evidence="3"/>
<dbReference type="InterPro" id="IPR006104">
    <property type="entry name" value="Glyco_hydro_2_N"/>
</dbReference>
<dbReference type="InterPro" id="IPR032312">
    <property type="entry name" value="LacZ_4"/>
</dbReference>
<comment type="caution">
    <text evidence="9">The sequence shown here is derived from an EMBL/GenBank/DDBJ whole genome shotgun (WGS) entry which is preliminary data.</text>
</comment>
<dbReference type="GO" id="GO:0016787">
    <property type="term" value="F:hydrolase activity"/>
    <property type="evidence" value="ECO:0007669"/>
    <property type="project" value="UniProtKB-KW"/>
</dbReference>
<dbReference type="Pfam" id="PF02836">
    <property type="entry name" value="Glyco_hydro_2_C"/>
    <property type="match status" value="1"/>
</dbReference>
<comment type="catalytic activity">
    <reaction evidence="1">
        <text>Hydrolysis of terminal non-reducing beta-D-galactose residues in beta-D-galactosides.</text>
        <dbReference type="EC" id="3.2.1.23"/>
    </reaction>
</comment>
<dbReference type="PANTHER" id="PTHR46323">
    <property type="entry name" value="BETA-GALACTOSIDASE"/>
    <property type="match status" value="1"/>
</dbReference>
<evidence type="ECO:0000256" key="3">
    <source>
        <dbReference type="ARBA" id="ARBA00012756"/>
    </source>
</evidence>
<organism evidence="9 10">
    <name type="scientific">Microbacterium awajiense</name>
    <dbReference type="NCBI Taxonomy" id="415214"/>
    <lineage>
        <taxon>Bacteria</taxon>
        <taxon>Bacillati</taxon>
        <taxon>Actinomycetota</taxon>
        <taxon>Actinomycetes</taxon>
        <taxon>Micrococcales</taxon>
        <taxon>Microbacteriaceae</taxon>
        <taxon>Microbacterium</taxon>
    </lineage>
</organism>
<evidence type="ECO:0000256" key="7">
    <source>
        <dbReference type="ARBA" id="ARBA00032230"/>
    </source>
</evidence>
<gene>
    <name evidence="9" type="ORF">GCM10022200_23450</name>
</gene>
<evidence type="ECO:0000256" key="6">
    <source>
        <dbReference type="ARBA" id="ARBA00023295"/>
    </source>
</evidence>
<dbReference type="InterPro" id="IPR050347">
    <property type="entry name" value="Bact_Beta-galactosidase"/>
</dbReference>
<dbReference type="SUPFAM" id="SSF49303">
    <property type="entry name" value="beta-Galactosidase/glucuronidase domain"/>
    <property type="match status" value="2"/>
</dbReference>
<dbReference type="Pfam" id="PF00703">
    <property type="entry name" value="Glyco_hydro_2"/>
    <property type="match status" value="1"/>
</dbReference>
<accession>A0ABP7ASW0</accession>
<dbReference type="SUPFAM" id="SSF51445">
    <property type="entry name" value="(Trans)glycosidases"/>
    <property type="match status" value="1"/>
</dbReference>
<dbReference type="InterPro" id="IPR011013">
    <property type="entry name" value="Gal_mutarotase_sf_dom"/>
</dbReference>
<protein>
    <recommendedName>
        <fullName evidence="4">Beta-galactosidase</fullName>
        <ecNumber evidence="3">3.2.1.23</ecNumber>
    </recommendedName>
    <alternativeName>
        <fullName evidence="7">Lactase</fullName>
    </alternativeName>
</protein>
<dbReference type="InterPro" id="IPR008979">
    <property type="entry name" value="Galactose-bd-like_sf"/>
</dbReference>
<evidence type="ECO:0000256" key="1">
    <source>
        <dbReference type="ARBA" id="ARBA00001412"/>
    </source>
</evidence>
<sequence>MLPVVGAFRPWADATQTAIGRLPMTTRGLDPTDTRLDGAWRFRLFERPDEISDDAVVGSAAGDEWMTVEVPGNWSLQEGVGDTPHYTNVEMPFEGPPPTLPERNATGVYRRAFSAPRRAPGDRVLLSVGGADSVHIVYVNGEFIGYGTDARLESVYDVSHAIRDGENDLAIVVVRFSAHSHVEDQDGWWMAGLHRPVGLMVRPPSSLTDVRLGADWDPSAERGSLSVRAEVSLEALDEGWSVRASLTDGAGVSVADAMSSVDVGHTDTYRFTGFAAEIDSGDLGVEPWSAESPVLYRCRIELLNPEGVVVDSTSQRVGFRRVEVVGPDLLVNGRRVWIHGVNRHDHHPERGAAVSVADMRADLMQMRRHNITAVRTSHYPNRPEFLDLCDELGFYVVDEANIESHAHNWHVCDMPEYREAWVERVARMVQRDRNHPSVIMWSLGNESGYGANHDAAAGWVRRADPSRPLHYEDAIRTQGWIDGGRHATHVVCPMYPTVPEVADYGRAVAEGRADRPFIMCEYSHAMGNANGSLADYWDVIHAWPGLQGGFIWEWKDHGVRHPEAGDDRLHYGGMFGESPHDGNFIADGLVSADLEPHPGLAEVAWVYRDVATRVEGDRVVVENRRSFAGLGDLRARWTMTARDTVTSGDLDVGEVPPGQSREVPLPVNVPVDRLGVFTVSWETREDSWFAPAGHVVAWDQHVADLSLADDPATVGSAPVTSTASGVVAGPDPQLWRAAVDNDGFKLMLERAARESKGSQRLHRWLSQGIPTSEPSQLIGYQRETVGDIERHVFDVPASLEGLPRVGVRYVIDPRFTRMRWFGRGPGENYPDRNRGAMVGIWESGIDQLPYLIPQEYGLRTDTRWAELHDPDTGDRIRVEALDQPFSFSAIRHTAEDLYDATHAADLRENPCLILSLDAAHRGLGNGACGPDVDARYEIQPGRHTLVYRVTTRRAADRR</sequence>
<evidence type="ECO:0000259" key="8">
    <source>
        <dbReference type="SMART" id="SM01038"/>
    </source>
</evidence>
<dbReference type="Pfam" id="PF02929">
    <property type="entry name" value="Bgal_small_N"/>
    <property type="match status" value="1"/>
</dbReference>
<reference evidence="10" key="1">
    <citation type="journal article" date="2019" name="Int. J. Syst. Evol. Microbiol.">
        <title>The Global Catalogue of Microorganisms (GCM) 10K type strain sequencing project: providing services to taxonomists for standard genome sequencing and annotation.</title>
        <authorList>
            <consortium name="The Broad Institute Genomics Platform"/>
            <consortium name="The Broad Institute Genome Sequencing Center for Infectious Disease"/>
            <person name="Wu L."/>
            <person name="Ma J."/>
        </authorList>
    </citation>
    <scope>NUCLEOTIDE SEQUENCE [LARGE SCALE GENOMIC DNA]</scope>
    <source>
        <strain evidence="10">JCM 16544</strain>
    </source>
</reference>
<dbReference type="SUPFAM" id="SSF49785">
    <property type="entry name" value="Galactose-binding domain-like"/>
    <property type="match status" value="1"/>
</dbReference>
<feature type="domain" description="Beta galactosidase small chain/" evidence="8">
    <location>
        <begin position="713"/>
        <end position="950"/>
    </location>
</feature>
<dbReference type="Gene3D" id="2.70.98.10">
    <property type="match status" value="1"/>
</dbReference>